<feature type="chain" id="PRO_5034205100" evidence="8">
    <location>
        <begin position="18"/>
        <end position="174"/>
    </location>
</feature>
<feature type="region of interest" description="Disordered" evidence="6">
    <location>
        <begin position="138"/>
        <end position="174"/>
    </location>
</feature>
<evidence type="ECO:0000256" key="8">
    <source>
        <dbReference type="SAM" id="SignalP"/>
    </source>
</evidence>
<comment type="similarity">
    <text evidence="5">Belongs to the PDZK1-interacting protein 1/SMIM24 family.</text>
</comment>
<keyword evidence="8" id="KW-0732">Signal</keyword>
<feature type="transmembrane region" description="Helical" evidence="7">
    <location>
        <begin position="27"/>
        <end position="46"/>
    </location>
</feature>
<keyword evidence="4 7" id="KW-0472">Membrane</keyword>
<comment type="subcellular location">
    <subcellularLocation>
        <location evidence="1">Membrane</location>
        <topology evidence="1">Single-pass membrane protein</topology>
    </subcellularLocation>
</comment>
<evidence type="ECO:0000256" key="2">
    <source>
        <dbReference type="ARBA" id="ARBA00022692"/>
    </source>
</evidence>
<evidence type="ECO:0000313" key="9">
    <source>
        <dbReference type="Ensembl" id="ENSACOP00000000363.1"/>
    </source>
</evidence>
<accession>A0A8B9EXR6</accession>
<dbReference type="Ensembl" id="ENSACOT00000000380.1">
    <property type="protein sequence ID" value="ENSACOP00000000363.1"/>
    <property type="gene ID" value="ENSACOG00000000276.1"/>
</dbReference>
<protein>
    <submittedName>
        <fullName evidence="9">Uncharacterized protein</fullName>
    </submittedName>
</protein>
<dbReference type="AlphaFoldDB" id="A0A8B9EXR6"/>
<evidence type="ECO:0000313" key="10">
    <source>
        <dbReference type="Proteomes" id="UP000694522"/>
    </source>
</evidence>
<dbReference type="GO" id="GO:0016020">
    <property type="term" value="C:membrane"/>
    <property type="evidence" value="ECO:0007669"/>
    <property type="project" value="UniProtKB-SubCell"/>
</dbReference>
<evidence type="ECO:0000256" key="6">
    <source>
        <dbReference type="SAM" id="MobiDB-lite"/>
    </source>
</evidence>
<proteinExistence type="inferred from homology"/>
<evidence type="ECO:0000256" key="3">
    <source>
        <dbReference type="ARBA" id="ARBA00022989"/>
    </source>
</evidence>
<reference evidence="9" key="2">
    <citation type="submission" date="2025-09" db="UniProtKB">
        <authorList>
            <consortium name="Ensembl"/>
        </authorList>
    </citation>
    <scope>IDENTIFICATION</scope>
</reference>
<evidence type="ECO:0000256" key="7">
    <source>
        <dbReference type="SAM" id="Phobius"/>
    </source>
</evidence>
<evidence type="ECO:0000256" key="1">
    <source>
        <dbReference type="ARBA" id="ARBA00004167"/>
    </source>
</evidence>
<feature type="compositionally biased region" description="Gly residues" evidence="6">
    <location>
        <begin position="140"/>
        <end position="162"/>
    </location>
</feature>
<organism evidence="9 10">
    <name type="scientific">Amazona collaria</name>
    <name type="common">yellow-billed parrot</name>
    <dbReference type="NCBI Taxonomy" id="241587"/>
    <lineage>
        <taxon>Eukaryota</taxon>
        <taxon>Metazoa</taxon>
        <taxon>Chordata</taxon>
        <taxon>Craniata</taxon>
        <taxon>Vertebrata</taxon>
        <taxon>Euteleostomi</taxon>
        <taxon>Archelosauria</taxon>
        <taxon>Archosauria</taxon>
        <taxon>Dinosauria</taxon>
        <taxon>Saurischia</taxon>
        <taxon>Theropoda</taxon>
        <taxon>Coelurosauria</taxon>
        <taxon>Aves</taxon>
        <taxon>Neognathae</taxon>
        <taxon>Neoaves</taxon>
        <taxon>Telluraves</taxon>
        <taxon>Australaves</taxon>
        <taxon>Psittaciformes</taxon>
        <taxon>Psittacidae</taxon>
        <taxon>Amazona</taxon>
    </lineage>
</organism>
<keyword evidence="2 7" id="KW-0812">Transmembrane</keyword>
<evidence type="ECO:0000256" key="5">
    <source>
        <dbReference type="ARBA" id="ARBA00049650"/>
    </source>
</evidence>
<evidence type="ECO:0000256" key="4">
    <source>
        <dbReference type="ARBA" id="ARBA00023136"/>
    </source>
</evidence>
<dbReference type="InterPro" id="IPR031627">
    <property type="entry name" value="PDZK1IP1/SMIM24"/>
</dbReference>
<dbReference type="PANTHER" id="PTHR15296">
    <property type="entry name" value="MEMBRANE-ASSOCIATED PROTEIN MAP17"/>
    <property type="match status" value="1"/>
</dbReference>
<feature type="signal peptide" evidence="8">
    <location>
        <begin position="1"/>
        <end position="17"/>
    </location>
</feature>
<sequence>MLRAWQTLSLLVLLALAELQPWLIGLTAVVVFLFIVFILLLINRLWKLRMRWETTEKPQNPTKKKKQKTNNKTKQNTKKTQPKQTEPPNSPPLPAAGIGSGCAAGEPSIMMHRWGGPRGPGGSVTAAVKQEARIRLLGGTKYGRPGGGGGVGGRGGDGGGAEGRISPKRRQGSR</sequence>
<dbReference type="Pfam" id="PF15807">
    <property type="entry name" value="MAP17"/>
    <property type="match status" value="1"/>
</dbReference>
<reference evidence="9" key="1">
    <citation type="submission" date="2025-08" db="UniProtKB">
        <authorList>
            <consortium name="Ensembl"/>
        </authorList>
    </citation>
    <scope>IDENTIFICATION</scope>
</reference>
<keyword evidence="10" id="KW-1185">Reference proteome</keyword>
<dbReference type="Proteomes" id="UP000694522">
    <property type="component" value="Unplaced"/>
</dbReference>
<keyword evidence="3 7" id="KW-1133">Transmembrane helix</keyword>
<feature type="compositionally biased region" description="Basic residues" evidence="6">
    <location>
        <begin position="62"/>
        <end position="81"/>
    </location>
</feature>
<name>A0A8B9EXR6_9PSIT</name>
<feature type="region of interest" description="Disordered" evidence="6">
    <location>
        <begin position="56"/>
        <end position="110"/>
    </location>
</feature>
<dbReference type="PANTHER" id="PTHR15296:SF2">
    <property type="entry name" value="SMALL INTEGRAL MEMBRANE PROTEIN 24"/>
    <property type="match status" value="1"/>
</dbReference>